<dbReference type="Gene3D" id="3.30.1120.10">
    <property type="match status" value="1"/>
</dbReference>
<dbReference type="GO" id="GO:0004065">
    <property type="term" value="F:arylsulfatase activity"/>
    <property type="evidence" value="ECO:0007669"/>
    <property type="project" value="TreeGrafter"/>
</dbReference>
<proteinExistence type="inferred from homology"/>
<dbReference type="Proteomes" id="UP000248301">
    <property type="component" value="Unassembled WGS sequence"/>
</dbReference>
<dbReference type="PROSITE" id="PS00149">
    <property type="entry name" value="SULFATASE_2"/>
    <property type="match status" value="1"/>
</dbReference>
<comment type="caution">
    <text evidence="6">The sequence shown here is derived from an EMBL/GenBank/DDBJ whole genome shotgun (WGS) entry which is preliminary data.</text>
</comment>
<dbReference type="SUPFAM" id="SSF53649">
    <property type="entry name" value="Alkaline phosphatase-like"/>
    <property type="match status" value="1"/>
</dbReference>
<organism evidence="6 7">
    <name type="scientific">Gluconacetobacter entanii</name>
    <dbReference type="NCBI Taxonomy" id="108528"/>
    <lineage>
        <taxon>Bacteria</taxon>
        <taxon>Pseudomonadati</taxon>
        <taxon>Pseudomonadota</taxon>
        <taxon>Alphaproteobacteria</taxon>
        <taxon>Acetobacterales</taxon>
        <taxon>Acetobacteraceae</taxon>
        <taxon>Gluconacetobacter</taxon>
    </lineage>
</organism>
<keyword evidence="2" id="KW-0479">Metal-binding</keyword>
<dbReference type="PANTHER" id="PTHR42693:SF53">
    <property type="entry name" value="ENDO-4-O-SULFATASE"/>
    <property type="match status" value="1"/>
</dbReference>
<dbReference type="Gene3D" id="3.40.720.10">
    <property type="entry name" value="Alkaline Phosphatase, subunit A"/>
    <property type="match status" value="1"/>
</dbReference>
<evidence type="ECO:0000256" key="3">
    <source>
        <dbReference type="ARBA" id="ARBA00022801"/>
    </source>
</evidence>
<evidence type="ECO:0000313" key="6">
    <source>
        <dbReference type="EMBL" id="PYD62303.1"/>
    </source>
</evidence>
<evidence type="ECO:0000256" key="2">
    <source>
        <dbReference type="ARBA" id="ARBA00022723"/>
    </source>
</evidence>
<name>A0A318Q0B7_9PROT</name>
<dbReference type="InterPro" id="IPR000917">
    <property type="entry name" value="Sulfatase_N"/>
</dbReference>
<dbReference type="PANTHER" id="PTHR42693">
    <property type="entry name" value="ARYLSULFATASE FAMILY MEMBER"/>
    <property type="match status" value="1"/>
</dbReference>
<reference evidence="6 7" key="1">
    <citation type="submission" date="2017-07" db="EMBL/GenBank/DDBJ databases">
        <title>A draft genome sequence of Gluconacetobacter entanii LTH 4560.</title>
        <authorList>
            <person name="Skraban J."/>
            <person name="Cleenwerck I."/>
            <person name="Vandamme P."/>
            <person name="Trcek J."/>
        </authorList>
    </citation>
    <scope>NUCLEOTIDE SEQUENCE [LARGE SCALE GENOMIC DNA]</scope>
    <source>
        <strain evidence="6 7">LTH 4560</strain>
    </source>
</reference>
<dbReference type="RefSeq" id="WP_110914390.1">
    <property type="nucleotide sequence ID" value="NZ_NKUF01000040.1"/>
</dbReference>
<gene>
    <name evidence="6" type="ORF">CFR72_13225</name>
</gene>
<dbReference type="InterPro" id="IPR024607">
    <property type="entry name" value="Sulfatase_CS"/>
</dbReference>
<protein>
    <submittedName>
        <fullName evidence="6">Twin-arginine translocation pathway signal protein</fullName>
    </submittedName>
</protein>
<evidence type="ECO:0000259" key="5">
    <source>
        <dbReference type="Pfam" id="PF00884"/>
    </source>
</evidence>
<dbReference type="AlphaFoldDB" id="A0A318Q0B7"/>
<accession>A0A318Q0B7</accession>
<keyword evidence="3" id="KW-0378">Hydrolase</keyword>
<sequence length="483" mass="53309">MTSGSDTRMSRRTVTQAACAWIGLNMAGGGRAGAASVSPRPNIVFIMADDMGYADAGCYGNPVIRTTAIDRLAAGGVMLTRAYANSAVCSATRTALMTGRYQDRLACGLEEPIATYDIGLPPGEPTWIRQLAAAGYWTALVGKWHLGGLPHYGPRKSGYRHFYGISGGAADYFTHQLIPGTDQFYQDEARIHDKGYLTTLLGNHTLSLIAARARDQQPFAISLHFNAPHWPWEGQQDEAESRRLAHASREASGGLADYDGGSLETYAAMVGAMDSQIGRVLDALEHHGMADNTIVVFTSDNGGERYADTYPFTGMKTELMEGGLRVPAIIRWPARLPPRREDEQVVVTMDWVPTLLAAAGTAMPADYPPDGQDLMAQMAGQAAAVPRNLFWRYHAQQQRAHLQGDYKYLEIRGNEYLFNVRHDPKERANLKQRDPERFERMRAQWLAWNRTMLPFTPGNYTGSPHGRYYVDHYGLEDDGLGTG</sequence>
<comment type="similarity">
    <text evidence="1">Belongs to the sulfatase family.</text>
</comment>
<dbReference type="GO" id="GO:0046872">
    <property type="term" value="F:metal ion binding"/>
    <property type="evidence" value="ECO:0007669"/>
    <property type="project" value="UniProtKB-KW"/>
</dbReference>
<dbReference type="Pfam" id="PF00884">
    <property type="entry name" value="Sulfatase"/>
    <property type="match status" value="1"/>
</dbReference>
<keyword evidence="4" id="KW-0106">Calcium</keyword>
<evidence type="ECO:0000256" key="1">
    <source>
        <dbReference type="ARBA" id="ARBA00008779"/>
    </source>
</evidence>
<evidence type="ECO:0000256" key="4">
    <source>
        <dbReference type="ARBA" id="ARBA00022837"/>
    </source>
</evidence>
<evidence type="ECO:0000313" key="7">
    <source>
        <dbReference type="Proteomes" id="UP000248301"/>
    </source>
</evidence>
<feature type="domain" description="Sulfatase N-terminal" evidence="5">
    <location>
        <begin position="41"/>
        <end position="360"/>
    </location>
</feature>
<dbReference type="InterPro" id="IPR017850">
    <property type="entry name" value="Alkaline_phosphatase_core_sf"/>
</dbReference>
<dbReference type="OrthoDB" id="9795675at2"/>
<dbReference type="InterPro" id="IPR050738">
    <property type="entry name" value="Sulfatase"/>
</dbReference>
<dbReference type="EMBL" id="NKUF01000040">
    <property type="protein sequence ID" value="PYD62303.1"/>
    <property type="molecule type" value="Genomic_DNA"/>
</dbReference>